<feature type="region of interest" description="Disordered" evidence="1">
    <location>
        <begin position="225"/>
        <end position="247"/>
    </location>
</feature>
<reference evidence="3 4" key="1">
    <citation type="journal article" date="2015" name="Plant Cell">
        <title>Oil accumulation by the oleaginous diatom Fistulifera solaris as revealed by the genome and transcriptome.</title>
        <authorList>
            <person name="Tanaka T."/>
            <person name="Maeda Y."/>
            <person name="Veluchamy A."/>
            <person name="Tanaka M."/>
            <person name="Abida H."/>
            <person name="Marechal E."/>
            <person name="Bowler C."/>
            <person name="Muto M."/>
            <person name="Sunaga Y."/>
            <person name="Tanaka M."/>
            <person name="Yoshino T."/>
            <person name="Taniguchi T."/>
            <person name="Fukuda Y."/>
            <person name="Nemoto M."/>
            <person name="Matsumoto M."/>
            <person name="Wong P.S."/>
            <person name="Aburatani S."/>
            <person name="Fujibuchi W."/>
        </authorList>
    </citation>
    <scope>NUCLEOTIDE SEQUENCE [LARGE SCALE GENOMIC DNA]</scope>
    <source>
        <strain evidence="3 4">JPCC DA0580</strain>
    </source>
</reference>
<dbReference type="OrthoDB" id="49321at2759"/>
<evidence type="ECO:0000256" key="1">
    <source>
        <dbReference type="SAM" id="MobiDB-lite"/>
    </source>
</evidence>
<dbReference type="InParanoid" id="A0A1Z5J7P2"/>
<protein>
    <submittedName>
        <fullName evidence="3">Uncharacterized protein</fullName>
    </submittedName>
</protein>
<feature type="region of interest" description="Disordered" evidence="1">
    <location>
        <begin position="312"/>
        <end position="404"/>
    </location>
</feature>
<dbReference type="AlphaFoldDB" id="A0A1Z5J7P2"/>
<keyword evidence="2" id="KW-0812">Transmembrane</keyword>
<evidence type="ECO:0000313" key="3">
    <source>
        <dbReference type="EMBL" id="GAX10015.1"/>
    </source>
</evidence>
<organism evidence="3 4">
    <name type="scientific">Fistulifera solaris</name>
    <name type="common">Oleaginous diatom</name>
    <dbReference type="NCBI Taxonomy" id="1519565"/>
    <lineage>
        <taxon>Eukaryota</taxon>
        <taxon>Sar</taxon>
        <taxon>Stramenopiles</taxon>
        <taxon>Ochrophyta</taxon>
        <taxon>Bacillariophyta</taxon>
        <taxon>Bacillariophyceae</taxon>
        <taxon>Bacillariophycidae</taxon>
        <taxon>Naviculales</taxon>
        <taxon>Naviculaceae</taxon>
        <taxon>Fistulifera</taxon>
    </lineage>
</organism>
<accession>A0A1Z5J7P2</accession>
<evidence type="ECO:0000313" key="4">
    <source>
        <dbReference type="Proteomes" id="UP000198406"/>
    </source>
</evidence>
<keyword evidence="2" id="KW-1133">Transmembrane helix</keyword>
<keyword evidence="2" id="KW-0472">Membrane</keyword>
<feature type="transmembrane region" description="Helical" evidence="2">
    <location>
        <begin position="183"/>
        <end position="207"/>
    </location>
</feature>
<name>A0A1Z5J7P2_FISSO</name>
<feature type="compositionally biased region" description="Acidic residues" evidence="1">
    <location>
        <begin position="334"/>
        <end position="375"/>
    </location>
</feature>
<comment type="caution">
    <text evidence="3">The sequence shown here is derived from an EMBL/GenBank/DDBJ whole genome shotgun (WGS) entry which is preliminary data.</text>
</comment>
<keyword evidence="4" id="KW-1185">Reference proteome</keyword>
<evidence type="ECO:0000256" key="2">
    <source>
        <dbReference type="SAM" id="Phobius"/>
    </source>
</evidence>
<dbReference type="EMBL" id="BDSP01000014">
    <property type="protein sequence ID" value="GAX10015.1"/>
    <property type="molecule type" value="Genomic_DNA"/>
</dbReference>
<dbReference type="Proteomes" id="UP000198406">
    <property type="component" value="Unassembled WGS sequence"/>
</dbReference>
<proteinExistence type="predicted"/>
<sequence length="404" mass="44843">MSKQPVVDLVDLIPFDVQFALTVNLDISIFEVTDIVSEWMSDVFRDQLVEWGYTAEEEYAIFNRVILYDRQVRALHETEVEELTPALRGDRNLAQGFLYTARMGGHAAFSFSEEQSLAVPVADILEIQRRTLQNRTAMLTLQSELQQSDPDGLGSSLVALQSYLNPNDVGRSNGQESTDDLEMVIVIAVGVACAAFLFLILAVIWAWRYDRRNRQAYLNSKAGRTGSDTTFDDDGVRTTPNSSPRQDFPAVVNAADHYPDSVITDDIATSLSLYYQSGMANAMNGQGRRNMGDAASVSSMESYGFSLDGYSPSVATPMPSDMPRAMLQKKQQEEENEDEDEDEESAVEEQEQQQEDQDDEESTKDQESVNDEESANNDVAPTNEDASAFGDISTVYGEGGKPEF</sequence>
<gene>
    <name evidence="3" type="ORF">FisN_25Lh138</name>
</gene>